<dbReference type="Proteomes" id="UP000694251">
    <property type="component" value="Chromosome 11"/>
</dbReference>
<feature type="compositionally biased region" description="Polar residues" evidence="1">
    <location>
        <begin position="413"/>
        <end position="435"/>
    </location>
</feature>
<comment type="caution">
    <text evidence="2">The sequence shown here is derived from an EMBL/GenBank/DDBJ whole genome shotgun (WGS) entry which is preliminary data.</text>
</comment>
<dbReference type="EMBL" id="JAEFBJ010000011">
    <property type="protein sequence ID" value="KAG7556833.1"/>
    <property type="molecule type" value="Genomic_DNA"/>
</dbReference>
<feature type="compositionally biased region" description="Pro residues" evidence="1">
    <location>
        <begin position="94"/>
        <end position="103"/>
    </location>
</feature>
<evidence type="ECO:0000313" key="2">
    <source>
        <dbReference type="EMBL" id="KAG7556833.1"/>
    </source>
</evidence>
<evidence type="ECO:0000256" key="1">
    <source>
        <dbReference type="SAM" id="MobiDB-lite"/>
    </source>
</evidence>
<dbReference type="OrthoDB" id="1092877at2759"/>
<reference evidence="2 3" key="1">
    <citation type="submission" date="2020-12" db="EMBL/GenBank/DDBJ databases">
        <title>Concerted genomic and epigenomic changes stabilize Arabidopsis allopolyploids.</title>
        <authorList>
            <person name="Chen Z."/>
        </authorList>
    </citation>
    <scope>NUCLEOTIDE SEQUENCE [LARGE SCALE GENOMIC DNA]</scope>
    <source>
        <strain evidence="2">As9502</strain>
        <tissue evidence="2">Leaf</tissue>
    </source>
</reference>
<sequence>MFKKPSSPRTKIRSKAELNARIYANKIVKNISSPSKSSYSKNWGANVGTGSRKGFLSTQNVPAPSGRASRSQGNATRNSNPPSPASQNQQAGLTPPPSNPNSPNPSHSVAQPPTGRLNDLTLEELLDSPGHQFDIDGLVAASVGKIFERDFKEPHANCTQTPEPQMYNWEKSINERIRAEFEDKLKDRMCDQVSRRKGKWKNKGDEAKPKWIDPIVWAGLVRFWCDHRSEIKSINSRNARYHDPDGHGIYKHRYGQTSFKSRARKHFEETGDSTPDFLVVLEQTHRKPDGTFIDRKSEEIYKEVSSRIEEEESQLCSVDNTESYASGGLSVPAKNKIYTQEGCMGLVLCSMKHPLGPPPATDDPVVLSEKLATAEARLQSQAEKIHSFDAYFEYLAEKDPVFAGMYKGGFEQENGNATRTAEGNGTRGDQTGTEI</sequence>
<keyword evidence="3" id="KW-1185">Reference proteome</keyword>
<organism evidence="2 3">
    <name type="scientific">Arabidopsis suecica</name>
    <name type="common">Swedish thale-cress</name>
    <name type="synonym">Cardaminopsis suecica</name>
    <dbReference type="NCBI Taxonomy" id="45249"/>
    <lineage>
        <taxon>Eukaryota</taxon>
        <taxon>Viridiplantae</taxon>
        <taxon>Streptophyta</taxon>
        <taxon>Embryophyta</taxon>
        <taxon>Tracheophyta</taxon>
        <taxon>Spermatophyta</taxon>
        <taxon>Magnoliopsida</taxon>
        <taxon>eudicotyledons</taxon>
        <taxon>Gunneridae</taxon>
        <taxon>Pentapetalae</taxon>
        <taxon>rosids</taxon>
        <taxon>malvids</taxon>
        <taxon>Brassicales</taxon>
        <taxon>Brassicaceae</taxon>
        <taxon>Camelineae</taxon>
        <taxon>Arabidopsis</taxon>
    </lineage>
</organism>
<dbReference type="InterPro" id="IPR004252">
    <property type="entry name" value="Probable_transposase_24"/>
</dbReference>
<feature type="region of interest" description="Disordered" evidence="1">
    <location>
        <begin position="28"/>
        <end position="115"/>
    </location>
</feature>
<feature type="region of interest" description="Disordered" evidence="1">
    <location>
        <begin position="410"/>
        <end position="435"/>
    </location>
</feature>
<feature type="compositionally biased region" description="Polar residues" evidence="1">
    <location>
        <begin position="56"/>
        <end position="92"/>
    </location>
</feature>
<name>A0A8T1ZF50_ARASU</name>
<dbReference type="AlphaFoldDB" id="A0A8T1ZF50"/>
<gene>
    <name evidence="2" type="ORF">ISN44_As11g028300</name>
</gene>
<proteinExistence type="predicted"/>
<accession>A0A8T1ZF50</accession>
<feature type="compositionally biased region" description="Low complexity" evidence="1">
    <location>
        <begin position="28"/>
        <end position="42"/>
    </location>
</feature>
<dbReference type="Pfam" id="PF03004">
    <property type="entry name" value="Transposase_24"/>
    <property type="match status" value="1"/>
</dbReference>
<evidence type="ECO:0000313" key="3">
    <source>
        <dbReference type="Proteomes" id="UP000694251"/>
    </source>
</evidence>
<protein>
    <submittedName>
        <fullName evidence="2">Putative transposase Ptta/En/Spm plant</fullName>
    </submittedName>
</protein>